<dbReference type="PANTHER" id="PTHR46796">
    <property type="entry name" value="HTH-TYPE TRANSCRIPTIONAL ACTIVATOR RHAS-RELATED"/>
    <property type="match status" value="1"/>
</dbReference>
<evidence type="ECO:0000256" key="1">
    <source>
        <dbReference type="ARBA" id="ARBA00004496"/>
    </source>
</evidence>
<keyword evidence="3" id="KW-0238">DNA-binding</keyword>
<comment type="caution">
    <text evidence="6">The sequence shown here is derived from an EMBL/GenBank/DDBJ whole genome shotgun (WGS) entry which is preliminary data.</text>
</comment>
<dbReference type="GO" id="GO:0005737">
    <property type="term" value="C:cytoplasm"/>
    <property type="evidence" value="ECO:0007669"/>
    <property type="project" value="UniProtKB-SubCell"/>
</dbReference>
<dbReference type="PANTHER" id="PTHR46796:SF12">
    <property type="entry name" value="HTH-TYPE DNA-BINDING TRANSCRIPTIONAL ACTIVATOR EUTR"/>
    <property type="match status" value="1"/>
</dbReference>
<sequence>MVQLVCSEFDEFEEALYGVQGRYVLHARQQRDWQLNVVDLNGVALMSGREGAATVYTGVGLPGYFNIFVPLTGHDTTVVDGHAFNRRRVGWMVPNAMFHIDAKRPASWLTVAMSCELVLRWAAVRDDEFDFSVLHRNMVSNAHRNIAPLIWLARRLFHIETHTPEVLHTESAEHDARMEVMDVVFRLLLPIDPLHAGARHSRDHREILQRALELLEVLDIQPVYTEDICHATCASERTVRNVFNEYLGMSPHRYLMVRRLHAIRFAIRHAGPGDTITSICSRFGVWDFGRLAGQYRQHFGMLPAQSLRSVKALAHR</sequence>
<keyword evidence="2" id="KW-0805">Transcription regulation</keyword>
<dbReference type="InterPro" id="IPR050204">
    <property type="entry name" value="AraC_XylS_family_regulators"/>
</dbReference>
<gene>
    <name evidence="6" type="ORF">VP02_03030</name>
</gene>
<dbReference type="Gene3D" id="1.10.10.60">
    <property type="entry name" value="Homeodomain-like"/>
    <property type="match status" value="1"/>
</dbReference>
<dbReference type="Pfam" id="PF12833">
    <property type="entry name" value="HTH_18"/>
    <property type="match status" value="1"/>
</dbReference>
<name>A0A0F4XUF6_9PSED</name>
<dbReference type="AlphaFoldDB" id="A0A0F4XUF6"/>
<dbReference type="PROSITE" id="PS01124">
    <property type="entry name" value="HTH_ARAC_FAMILY_2"/>
    <property type="match status" value="1"/>
</dbReference>
<dbReference type="OrthoDB" id="5950705at2"/>
<reference evidence="6 7" key="1">
    <citation type="submission" date="2015-03" db="EMBL/GenBank/DDBJ databases">
        <title>Pseudomonas fluorescens 1855-344 Genome sequencing and assembly.</title>
        <authorList>
            <person name="Eng W.W.H."/>
            <person name="Gan H.M."/>
            <person name="Savka M.A."/>
        </authorList>
    </citation>
    <scope>NUCLEOTIDE SEQUENCE [LARGE SCALE GENOMIC DNA]</scope>
    <source>
        <strain evidence="6 7">1855-344</strain>
    </source>
</reference>
<evidence type="ECO:0000313" key="6">
    <source>
        <dbReference type="EMBL" id="KKA09507.1"/>
    </source>
</evidence>
<evidence type="ECO:0000256" key="3">
    <source>
        <dbReference type="ARBA" id="ARBA00023125"/>
    </source>
</evidence>
<dbReference type="InterPro" id="IPR018060">
    <property type="entry name" value="HTH_AraC"/>
</dbReference>
<protein>
    <submittedName>
        <fullName evidence="6">AraC family transcriptional regulator</fullName>
    </submittedName>
</protein>
<dbReference type="SMART" id="SM00342">
    <property type="entry name" value="HTH_ARAC"/>
    <property type="match status" value="1"/>
</dbReference>
<dbReference type="Proteomes" id="UP000033662">
    <property type="component" value="Unassembled WGS sequence"/>
</dbReference>
<dbReference type="PATRIC" id="fig|132476.4.peg.2244"/>
<dbReference type="GO" id="GO:0043565">
    <property type="term" value="F:sequence-specific DNA binding"/>
    <property type="evidence" value="ECO:0007669"/>
    <property type="project" value="InterPro"/>
</dbReference>
<keyword evidence="4" id="KW-0804">Transcription</keyword>
<organism evidence="6 7">
    <name type="scientific">Pseudomonas kilonensis</name>
    <dbReference type="NCBI Taxonomy" id="132476"/>
    <lineage>
        <taxon>Bacteria</taxon>
        <taxon>Pseudomonadati</taxon>
        <taxon>Pseudomonadota</taxon>
        <taxon>Gammaproteobacteria</taxon>
        <taxon>Pseudomonadales</taxon>
        <taxon>Pseudomonadaceae</taxon>
        <taxon>Pseudomonas</taxon>
    </lineage>
</organism>
<proteinExistence type="predicted"/>
<dbReference type="InterPro" id="IPR018062">
    <property type="entry name" value="HTH_AraC-typ_CS"/>
</dbReference>
<dbReference type="PROSITE" id="PS00041">
    <property type="entry name" value="HTH_ARAC_FAMILY_1"/>
    <property type="match status" value="1"/>
</dbReference>
<evidence type="ECO:0000256" key="2">
    <source>
        <dbReference type="ARBA" id="ARBA00023015"/>
    </source>
</evidence>
<dbReference type="EMBL" id="JZXC01000002">
    <property type="protein sequence ID" value="KKA09507.1"/>
    <property type="molecule type" value="Genomic_DNA"/>
</dbReference>
<feature type="domain" description="HTH araC/xylS-type" evidence="5">
    <location>
        <begin position="209"/>
        <end position="309"/>
    </location>
</feature>
<comment type="subcellular location">
    <subcellularLocation>
        <location evidence="1">Cytoplasm</location>
    </subcellularLocation>
</comment>
<evidence type="ECO:0000256" key="4">
    <source>
        <dbReference type="ARBA" id="ARBA00023163"/>
    </source>
</evidence>
<evidence type="ECO:0000259" key="5">
    <source>
        <dbReference type="PROSITE" id="PS01124"/>
    </source>
</evidence>
<evidence type="ECO:0000313" key="7">
    <source>
        <dbReference type="Proteomes" id="UP000033662"/>
    </source>
</evidence>
<accession>A0A0F4XUF6</accession>
<dbReference type="GO" id="GO:0003700">
    <property type="term" value="F:DNA-binding transcription factor activity"/>
    <property type="evidence" value="ECO:0007669"/>
    <property type="project" value="InterPro"/>
</dbReference>